<keyword evidence="3" id="KW-0378">Hydrolase</keyword>
<feature type="domain" description="Peptidase S1" evidence="5">
    <location>
        <begin position="35"/>
        <end position="264"/>
    </location>
</feature>
<keyword evidence="4" id="KW-0732">Signal</keyword>
<dbReference type="PRINTS" id="PR00722">
    <property type="entry name" value="CHYMOTRYPSIN"/>
</dbReference>
<organism evidence="6 7">
    <name type="scientific">Kribbella yunnanensis</name>
    <dbReference type="NCBI Taxonomy" id="190194"/>
    <lineage>
        <taxon>Bacteria</taxon>
        <taxon>Bacillati</taxon>
        <taxon>Actinomycetota</taxon>
        <taxon>Actinomycetes</taxon>
        <taxon>Propionibacteriales</taxon>
        <taxon>Kribbellaceae</taxon>
        <taxon>Kribbella</taxon>
    </lineage>
</organism>
<dbReference type="InterPro" id="IPR001314">
    <property type="entry name" value="Peptidase_S1A"/>
</dbReference>
<name>A0ABN2HKA0_9ACTN</name>
<sequence>MTWSKFDRMLKRTAALITVLLLSTAGTASAREPLVVGGTLASVSEAPWAVVLTNTAATRESKRWCGGVLVAANKVLTAAHCAGERVASYGVIQGRADLTDHSLGRFSAVSKVWVHPAYSTATNRNDFAVLTLKKPMTGVPVLRLETNPKADRRGAVPTVYGWGDTADTGPDDTLQKLAVPDLGDATCLGIKGYAENGYTAAANICAGYMDGTGDACQGDSGGPLVLNGRLLGIVSWGRGCAEPQYPGVYAEIAPVAKTLVEQVR</sequence>
<evidence type="ECO:0000313" key="7">
    <source>
        <dbReference type="Proteomes" id="UP001500280"/>
    </source>
</evidence>
<accession>A0ABN2HKA0</accession>
<feature type="signal peptide" evidence="4">
    <location>
        <begin position="1"/>
        <end position="30"/>
    </location>
</feature>
<evidence type="ECO:0000256" key="3">
    <source>
        <dbReference type="RuleBase" id="RU363034"/>
    </source>
</evidence>
<evidence type="ECO:0000313" key="6">
    <source>
        <dbReference type="EMBL" id="GAA1689414.1"/>
    </source>
</evidence>
<protein>
    <submittedName>
        <fullName evidence="6">Serine protease</fullName>
    </submittedName>
</protein>
<dbReference type="CDD" id="cd00190">
    <property type="entry name" value="Tryp_SPc"/>
    <property type="match status" value="1"/>
</dbReference>
<comment type="similarity">
    <text evidence="1">Belongs to the peptidase S1 family.</text>
</comment>
<dbReference type="InterPro" id="IPR001254">
    <property type="entry name" value="Trypsin_dom"/>
</dbReference>
<keyword evidence="2" id="KW-1015">Disulfide bond</keyword>
<dbReference type="Pfam" id="PF00089">
    <property type="entry name" value="Trypsin"/>
    <property type="match status" value="1"/>
</dbReference>
<dbReference type="SUPFAM" id="SSF50494">
    <property type="entry name" value="Trypsin-like serine proteases"/>
    <property type="match status" value="1"/>
</dbReference>
<dbReference type="InterPro" id="IPR043504">
    <property type="entry name" value="Peptidase_S1_PA_chymotrypsin"/>
</dbReference>
<comment type="caution">
    <text evidence="6">The sequence shown here is derived from an EMBL/GenBank/DDBJ whole genome shotgun (WGS) entry which is preliminary data.</text>
</comment>
<gene>
    <name evidence="6" type="ORF">GCM10009745_38170</name>
</gene>
<dbReference type="InterPro" id="IPR009003">
    <property type="entry name" value="Peptidase_S1_PA"/>
</dbReference>
<proteinExistence type="inferred from homology"/>
<dbReference type="InterPro" id="IPR033116">
    <property type="entry name" value="TRYPSIN_SER"/>
</dbReference>
<evidence type="ECO:0000256" key="1">
    <source>
        <dbReference type="ARBA" id="ARBA00007664"/>
    </source>
</evidence>
<dbReference type="SMART" id="SM00020">
    <property type="entry name" value="Tryp_SPc"/>
    <property type="match status" value="1"/>
</dbReference>
<evidence type="ECO:0000259" key="5">
    <source>
        <dbReference type="PROSITE" id="PS50240"/>
    </source>
</evidence>
<keyword evidence="3" id="KW-0720">Serine protease</keyword>
<dbReference type="Proteomes" id="UP001500280">
    <property type="component" value="Unassembled WGS sequence"/>
</dbReference>
<dbReference type="EMBL" id="BAAANF010000013">
    <property type="protein sequence ID" value="GAA1689414.1"/>
    <property type="molecule type" value="Genomic_DNA"/>
</dbReference>
<evidence type="ECO:0000256" key="2">
    <source>
        <dbReference type="ARBA" id="ARBA00023157"/>
    </source>
</evidence>
<dbReference type="InterPro" id="IPR018114">
    <property type="entry name" value="TRYPSIN_HIS"/>
</dbReference>
<dbReference type="Gene3D" id="2.40.10.10">
    <property type="entry name" value="Trypsin-like serine proteases"/>
    <property type="match status" value="1"/>
</dbReference>
<feature type="chain" id="PRO_5046571350" evidence="4">
    <location>
        <begin position="31"/>
        <end position="264"/>
    </location>
</feature>
<dbReference type="PROSITE" id="PS00135">
    <property type="entry name" value="TRYPSIN_SER"/>
    <property type="match status" value="1"/>
</dbReference>
<dbReference type="GO" id="GO:0006508">
    <property type="term" value="P:proteolysis"/>
    <property type="evidence" value="ECO:0007669"/>
    <property type="project" value="UniProtKB-KW"/>
</dbReference>
<dbReference type="PROSITE" id="PS00134">
    <property type="entry name" value="TRYPSIN_HIS"/>
    <property type="match status" value="1"/>
</dbReference>
<dbReference type="GO" id="GO:0008233">
    <property type="term" value="F:peptidase activity"/>
    <property type="evidence" value="ECO:0007669"/>
    <property type="project" value="UniProtKB-KW"/>
</dbReference>
<keyword evidence="7" id="KW-1185">Reference proteome</keyword>
<dbReference type="PANTHER" id="PTHR24276:SF98">
    <property type="entry name" value="FI18310P1-RELATED"/>
    <property type="match status" value="1"/>
</dbReference>
<dbReference type="InterPro" id="IPR050430">
    <property type="entry name" value="Peptidase_S1"/>
</dbReference>
<dbReference type="PROSITE" id="PS50240">
    <property type="entry name" value="TRYPSIN_DOM"/>
    <property type="match status" value="1"/>
</dbReference>
<dbReference type="PANTHER" id="PTHR24276">
    <property type="entry name" value="POLYSERASE-RELATED"/>
    <property type="match status" value="1"/>
</dbReference>
<reference evidence="6 7" key="1">
    <citation type="journal article" date="2019" name="Int. J. Syst. Evol. Microbiol.">
        <title>The Global Catalogue of Microorganisms (GCM) 10K type strain sequencing project: providing services to taxonomists for standard genome sequencing and annotation.</title>
        <authorList>
            <consortium name="The Broad Institute Genomics Platform"/>
            <consortium name="The Broad Institute Genome Sequencing Center for Infectious Disease"/>
            <person name="Wu L."/>
            <person name="Ma J."/>
        </authorList>
    </citation>
    <scope>NUCLEOTIDE SEQUENCE [LARGE SCALE GENOMIC DNA]</scope>
    <source>
        <strain evidence="6 7">JCM 14307</strain>
    </source>
</reference>
<keyword evidence="3 6" id="KW-0645">Protease</keyword>
<evidence type="ECO:0000256" key="4">
    <source>
        <dbReference type="SAM" id="SignalP"/>
    </source>
</evidence>